<gene>
    <name evidence="2" type="ORF">ACFO4N_14815</name>
</gene>
<evidence type="ECO:0000313" key="3">
    <source>
        <dbReference type="Proteomes" id="UP001596022"/>
    </source>
</evidence>
<evidence type="ECO:0000256" key="1">
    <source>
        <dbReference type="SAM" id="MobiDB-lite"/>
    </source>
</evidence>
<accession>A0ABV9GSQ4</accession>
<dbReference type="RefSeq" id="WP_376847071.1">
    <property type="nucleotide sequence ID" value="NZ_JBHSFW010000014.1"/>
</dbReference>
<dbReference type="Proteomes" id="UP001596022">
    <property type="component" value="Unassembled WGS sequence"/>
</dbReference>
<protein>
    <submittedName>
        <fullName evidence="2">Uncharacterized protein</fullName>
    </submittedName>
</protein>
<name>A0ABV9GSQ4_9BACL</name>
<sequence length="233" mass="27025">MIKKLLPILIVTLLALALVGIKIYPKIAPAISNHVASPKMPKQQPLNKDNPIKKPAHTQHKDITKEPTFPFAMKEDENLAKKYPDQFNIVNKMYYSWDFINNAQGECEWGNPGDETFHNRFYVDFVKGENFAISERLNKGKVVETETILFKDGVGIRELKEKKIYNKATRFPNDTPKHFKNEMMGRENAIVTNSEWFDLIYNNYPNWYYKESTAFGIPVYKIKGKYSPEPCLV</sequence>
<keyword evidence="3" id="KW-1185">Reference proteome</keyword>
<comment type="caution">
    <text evidence="2">The sequence shown here is derived from an EMBL/GenBank/DDBJ whole genome shotgun (WGS) entry which is preliminary data.</text>
</comment>
<reference evidence="3" key="1">
    <citation type="journal article" date="2019" name="Int. J. Syst. Evol. Microbiol.">
        <title>The Global Catalogue of Microorganisms (GCM) 10K type strain sequencing project: providing services to taxonomists for standard genome sequencing and annotation.</title>
        <authorList>
            <consortium name="The Broad Institute Genomics Platform"/>
            <consortium name="The Broad Institute Genome Sequencing Center for Infectious Disease"/>
            <person name="Wu L."/>
            <person name="Ma J."/>
        </authorList>
    </citation>
    <scope>NUCLEOTIDE SEQUENCE [LARGE SCALE GENOMIC DNA]</scope>
    <source>
        <strain evidence="3">CGMCC 1.16306</strain>
    </source>
</reference>
<proteinExistence type="predicted"/>
<dbReference type="EMBL" id="JBHSFW010000014">
    <property type="protein sequence ID" value="MFC4619983.1"/>
    <property type="molecule type" value="Genomic_DNA"/>
</dbReference>
<feature type="region of interest" description="Disordered" evidence="1">
    <location>
        <begin position="36"/>
        <end position="60"/>
    </location>
</feature>
<evidence type="ECO:0000313" key="2">
    <source>
        <dbReference type="EMBL" id="MFC4619983.1"/>
    </source>
</evidence>
<organism evidence="2 3">
    <name type="scientific">Camelliibacillus cellulosilyticus</name>
    <dbReference type="NCBI Taxonomy" id="2174486"/>
    <lineage>
        <taxon>Bacteria</taxon>
        <taxon>Bacillati</taxon>
        <taxon>Bacillota</taxon>
        <taxon>Bacilli</taxon>
        <taxon>Bacillales</taxon>
        <taxon>Sporolactobacillaceae</taxon>
        <taxon>Camelliibacillus</taxon>
    </lineage>
</organism>